<feature type="compositionally biased region" description="Pro residues" evidence="1">
    <location>
        <begin position="597"/>
        <end position="614"/>
    </location>
</feature>
<dbReference type="Proteomes" id="UP000782312">
    <property type="component" value="Unassembled WGS sequence"/>
</dbReference>
<keyword evidence="2" id="KW-0812">Transmembrane</keyword>
<dbReference type="SUPFAM" id="SSF53300">
    <property type="entry name" value="vWA-like"/>
    <property type="match status" value="1"/>
</dbReference>
<dbReference type="Gene3D" id="3.40.50.880">
    <property type="match status" value="1"/>
</dbReference>
<evidence type="ECO:0000256" key="2">
    <source>
        <dbReference type="SAM" id="Phobius"/>
    </source>
</evidence>
<name>A0A932MNQ0_UNCTE</name>
<dbReference type="Gene3D" id="3.40.50.410">
    <property type="entry name" value="von Willebrand factor, type A domain"/>
    <property type="match status" value="1"/>
</dbReference>
<sequence length="712" mass="76274">MGFQFFHSLLLWGLGLVLLPILIHLLRRRLVRRHKLPTFEFLLRTQRRMTTRSRLRNWILLALRVSAVAVVVLLSARPLLQMAGGESGSAWSPLHLVIVLDNSGSMAYRTASGTRLEVARKAAEGLIRDLSSSDRVTILATVGEQGEGPPPPLLRDQALARLASIGQTDAAGDTALAIRRALESLSIPADRRTVMVFSDFARGDWDKVRVQGLRRLTPHTQLQMVRVAPEAGTEDVLIGGVTLRPWPPRAGAPFSVSVRVVNRGGAAKERVPVSLYLGDDRIASSELSLQPGGDGGTSFRVRAPEKGVLLGRVELGPDALETTNRHHFAATMGQQLRVLLVDGDPQRGLLDSDTFYLASALRAAPPGGDSPMLVDVVAHYEIEKVKWEDYDFVASCNVGNWPPEAASSLQRFIESGGGFLMAGGDLAARSLPGGGWLPAVAGQPRPLSPPGHPAVPVNLQEHPVFAALGQNPGRFFSRVRIGKILPLSPSGQAVPLLTLTDGTPLLVAGPVGSGRAAIWAATCDRDWGDLPVHPVFVPFARGLVDFLGGRAKGRGSSFQDAGLPLEVRPSGAQEESVRIRNPRGEEIALRLETPRAPARPGPPAAPERPSPPPARQGSFTRTEQAGFYQVLFAGEAPQIIAVNPPASEGELDPLSESALRERLPGVRIAFSSIRAGEGNPARMVEGRTDLGPLLFLLLAGLLVVEGRLADHS</sequence>
<keyword evidence="2" id="KW-1133">Transmembrane helix</keyword>
<dbReference type="Gene3D" id="2.60.40.10">
    <property type="entry name" value="Immunoglobulins"/>
    <property type="match status" value="1"/>
</dbReference>
<evidence type="ECO:0000313" key="6">
    <source>
        <dbReference type="Proteomes" id="UP000782312"/>
    </source>
</evidence>
<feature type="region of interest" description="Disordered" evidence="1">
    <location>
        <begin position="569"/>
        <end position="619"/>
    </location>
</feature>
<dbReference type="InterPro" id="IPR013783">
    <property type="entry name" value="Ig-like_fold"/>
</dbReference>
<dbReference type="SUPFAM" id="SSF52317">
    <property type="entry name" value="Class I glutamine amidotransferase-like"/>
    <property type="match status" value="1"/>
</dbReference>
<dbReference type="InterPro" id="IPR024163">
    <property type="entry name" value="Aerotolerance_reg_N"/>
</dbReference>
<proteinExistence type="predicted"/>
<feature type="domain" description="Aerotolerance regulator N-terminal" evidence="3">
    <location>
        <begin position="1"/>
        <end position="78"/>
    </location>
</feature>
<comment type="caution">
    <text evidence="5">The sequence shown here is derived from an EMBL/GenBank/DDBJ whole genome shotgun (WGS) entry which is preliminary data.</text>
</comment>
<gene>
    <name evidence="5" type="ORF">HYZ11_18450</name>
</gene>
<dbReference type="AlphaFoldDB" id="A0A932MNQ0"/>
<dbReference type="InterPro" id="IPR011933">
    <property type="entry name" value="Double_TM_dom"/>
</dbReference>
<evidence type="ECO:0000313" key="5">
    <source>
        <dbReference type="EMBL" id="MBI3129594.1"/>
    </source>
</evidence>
<keyword evidence="2" id="KW-0472">Membrane</keyword>
<evidence type="ECO:0000259" key="4">
    <source>
        <dbReference type="Pfam" id="PF13519"/>
    </source>
</evidence>
<organism evidence="5 6">
    <name type="scientific">Tectimicrobiota bacterium</name>
    <dbReference type="NCBI Taxonomy" id="2528274"/>
    <lineage>
        <taxon>Bacteria</taxon>
        <taxon>Pseudomonadati</taxon>
        <taxon>Nitrospinota/Tectimicrobiota group</taxon>
        <taxon>Candidatus Tectimicrobiota</taxon>
    </lineage>
</organism>
<protein>
    <submittedName>
        <fullName evidence="5">BatA domain-containing protein</fullName>
    </submittedName>
</protein>
<feature type="transmembrane region" description="Helical" evidence="2">
    <location>
        <begin position="57"/>
        <end position="76"/>
    </location>
</feature>
<dbReference type="InterPro" id="IPR036465">
    <property type="entry name" value="vWFA_dom_sf"/>
</dbReference>
<feature type="domain" description="VWFA" evidence="4">
    <location>
        <begin position="96"/>
        <end position="200"/>
    </location>
</feature>
<feature type="compositionally biased region" description="Basic and acidic residues" evidence="1">
    <location>
        <begin position="575"/>
        <end position="593"/>
    </location>
</feature>
<reference evidence="5" key="1">
    <citation type="submission" date="2020-07" db="EMBL/GenBank/DDBJ databases">
        <title>Huge and variable diversity of episymbiotic CPR bacteria and DPANN archaea in groundwater ecosystems.</title>
        <authorList>
            <person name="He C.Y."/>
            <person name="Keren R."/>
            <person name="Whittaker M."/>
            <person name="Farag I.F."/>
            <person name="Doudna J."/>
            <person name="Cate J.H.D."/>
            <person name="Banfield J.F."/>
        </authorList>
    </citation>
    <scope>NUCLEOTIDE SEQUENCE</scope>
    <source>
        <strain evidence="5">NC_groundwater_763_Ag_S-0.2um_68_21</strain>
    </source>
</reference>
<dbReference type="Pfam" id="PF13519">
    <property type="entry name" value="VWA_2"/>
    <property type="match status" value="1"/>
</dbReference>
<evidence type="ECO:0000259" key="3">
    <source>
        <dbReference type="Pfam" id="PF07584"/>
    </source>
</evidence>
<dbReference type="InterPro" id="IPR002035">
    <property type="entry name" value="VWF_A"/>
</dbReference>
<dbReference type="PANTHER" id="PTHR37464:SF1">
    <property type="entry name" value="BLL2463 PROTEIN"/>
    <property type="match status" value="1"/>
</dbReference>
<feature type="transmembrane region" description="Helical" evidence="2">
    <location>
        <begin position="6"/>
        <end position="26"/>
    </location>
</feature>
<evidence type="ECO:0000256" key="1">
    <source>
        <dbReference type="SAM" id="MobiDB-lite"/>
    </source>
</evidence>
<dbReference type="NCBIfam" id="TIGR02226">
    <property type="entry name" value="two_anch"/>
    <property type="match status" value="1"/>
</dbReference>
<dbReference type="InterPro" id="IPR029062">
    <property type="entry name" value="Class_I_gatase-like"/>
</dbReference>
<accession>A0A932MNQ0</accession>
<dbReference type="PANTHER" id="PTHR37464">
    <property type="entry name" value="BLL2463 PROTEIN"/>
    <property type="match status" value="1"/>
</dbReference>
<dbReference type="EMBL" id="JACPUR010000041">
    <property type="protein sequence ID" value="MBI3129594.1"/>
    <property type="molecule type" value="Genomic_DNA"/>
</dbReference>
<dbReference type="Pfam" id="PF07584">
    <property type="entry name" value="BatA"/>
    <property type="match status" value="1"/>
</dbReference>